<reference evidence="1" key="1">
    <citation type="submission" date="2021-02" db="EMBL/GenBank/DDBJ databases">
        <authorList>
            <person name="Nowell W R."/>
        </authorList>
    </citation>
    <scope>NUCLEOTIDE SEQUENCE</scope>
</reference>
<dbReference type="Proteomes" id="UP000663868">
    <property type="component" value="Unassembled WGS sequence"/>
</dbReference>
<sequence length="82" mass="9116">VDVLSDITSGGIRINETNPFELYLASIPISVSRTVTFTLTNPNPIDIAIENFHFTLPNTDIQLDYMQLIDGNGTKIKSTNLY</sequence>
<feature type="non-terminal residue" evidence="1">
    <location>
        <position position="1"/>
    </location>
</feature>
<comment type="caution">
    <text evidence="1">The sequence shown here is derived from an EMBL/GenBank/DDBJ whole genome shotgun (WGS) entry which is preliminary data.</text>
</comment>
<evidence type="ECO:0000313" key="2">
    <source>
        <dbReference type="Proteomes" id="UP000663868"/>
    </source>
</evidence>
<evidence type="ECO:0000313" key="1">
    <source>
        <dbReference type="EMBL" id="CAF4341798.1"/>
    </source>
</evidence>
<accession>A0A820KL11</accession>
<name>A0A820KL11_9BILA</name>
<dbReference type="EMBL" id="CAJOBB010017714">
    <property type="protein sequence ID" value="CAF4341798.1"/>
    <property type="molecule type" value="Genomic_DNA"/>
</dbReference>
<proteinExistence type="predicted"/>
<feature type="non-terminal residue" evidence="1">
    <location>
        <position position="82"/>
    </location>
</feature>
<dbReference type="AlphaFoldDB" id="A0A820KL11"/>
<protein>
    <submittedName>
        <fullName evidence="1">Uncharacterized protein</fullName>
    </submittedName>
</protein>
<gene>
    <name evidence="1" type="ORF">KXQ929_LOCUS47757</name>
</gene>
<organism evidence="1 2">
    <name type="scientific">Adineta steineri</name>
    <dbReference type="NCBI Taxonomy" id="433720"/>
    <lineage>
        <taxon>Eukaryota</taxon>
        <taxon>Metazoa</taxon>
        <taxon>Spiralia</taxon>
        <taxon>Gnathifera</taxon>
        <taxon>Rotifera</taxon>
        <taxon>Eurotatoria</taxon>
        <taxon>Bdelloidea</taxon>
        <taxon>Adinetida</taxon>
        <taxon>Adinetidae</taxon>
        <taxon>Adineta</taxon>
    </lineage>
</organism>